<evidence type="ECO:0000256" key="1">
    <source>
        <dbReference type="SAM" id="SignalP"/>
    </source>
</evidence>
<reference evidence="2 3" key="1">
    <citation type="submission" date="2016-10" db="EMBL/GenBank/DDBJ databases">
        <authorList>
            <person name="de Groot N.N."/>
        </authorList>
    </citation>
    <scope>NUCLEOTIDE SEQUENCE [LARGE SCALE GENOMIC DNA]</scope>
    <source>
        <strain evidence="2 3">DSM 26130</strain>
    </source>
</reference>
<evidence type="ECO:0000313" key="2">
    <source>
        <dbReference type="EMBL" id="SFC88511.1"/>
    </source>
</evidence>
<keyword evidence="1" id="KW-0732">Signal</keyword>
<proteinExistence type="predicted"/>
<dbReference type="STRING" id="662367.SAMN05216167_102699"/>
<organism evidence="2 3">
    <name type="scientific">Spirosoma endophyticum</name>
    <dbReference type="NCBI Taxonomy" id="662367"/>
    <lineage>
        <taxon>Bacteria</taxon>
        <taxon>Pseudomonadati</taxon>
        <taxon>Bacteroidota</taxon>
        <taxon>Cytophagia</taxon>
        <taxon>Cytophagales</taxon>
        <taxon>Cytophagaceae</taxon>
        <taxon>Spirosoma</taxon>
    </lineage>
</organism>
<dbReference type="InterPro" id="IPR021210">
    <property type="entry name" value="Exosporium_BclB"/>
</dbReference>
<feature type="signal peptide" evidence="1">
    <location>
        <begin position="1"/>
        <end position="17"/>
    </location>
</feature>
<gene>
    <name evidence="2" type="ORF">SAMN05216167_102699</name>
</gene>
<dbReference type="AlphaFoldDB" id="A0A1I1MT03"/>
<evidence type="ECO:0000313" key="3">
    <source>
        <dbReference type="Proteomes" id="UP000198598"/>
    </source>
</evidence>
<sequence>MRKILFFCLLFSTVLLAENSMAQLGIGTQTPDPSAQLEIKSTSKGLLIPRVTSTGNVPTPAEGLLIYQTTAPVGFYVYKGGSWTRLITASDASGSSSGTIIPYASGRPVTMTSQSGALNVVSLVGFGHSVSSVFVLNGAIDLSGGGGSLLNFAFPIPRSGTITSISGFFSNIASVAITGSVSITAQLYRSTGNSFVPITGAIVTLAPALTGTAAVNATSTGLVSDLAIPVTAGTRLLLVFSLSTTSANSISGYVSGGVTIN</sequence>
<dbReference type="EMBL" id="FOLQ01000002">
    <property type="protein sequence ID" value="SFC88511.1"/>
    <property type="molecule type" value="Genomic_DNA"/>
</dbReference>
<accession>A0A1I1MT03</accession>
<protein>
    <submittedName>
        <fullName evidence="2">BclB C-terminal domain-containing protein</fullName>
    </submittedName>
</protein>
<keyword evidence="3" id="KW-1185">Reference proteome</keyword>
<dbReference type="RefSeq" id="WP_093824870.1">
    <property type="nucleotide sequence ID" value="NZ_FOLQ01000002.1"/>
</dbReference>
<dbReference type="OrthoDB" id="946948at2"/>
<dbReference type="Proteomes" id="UP000198598">
    <property type="component" value="Unassembled WGS sequence"/>
</dbReference>
<dbReference type="NCBIfam" id="TIGR03721">
    <property type="entry name" value="exospore_TM"/>
    <property type="match status" value="1"/>
</dbReference>
<feature type="chain" id="PRO_5011795760" evidence="1">
    <location>
        <begin position="18"/>
        <end position="261"/>
    </location>
</feature>
<name>A0A1I1MT03_9BACT</name>